<reference evidence="1" key="1">
    <citation type="submission" date="2020-10" db="EMBL/GenBank/DDBJ databases">
        <authorList>
            <person name="Gilroy R."/>
        </authorList>
    </citation>
    <scope>NUCLEOTIDE SEQUENCE</scope>
    <source>
        <strain evidence="1">CHK189-12415</strain>
    </source>
</reference>
<protein>
    <recommendedName>
        <fullName evidence="3">Shikimate kinase</fullName>
    </recommendedName>
</protein>
<dbReference type="Proteomes" id="UP000824241">
    <property type="component" value="Unassembled WGS sequence"/>
</dbReference>
<reference evidence="1" key="2">
    <citation type="journal article" date="2021" name="PeerJ">
        <title>Extensive microbial diversity within the chicken gut microbiome revealed by metagenomics and culture.</title>
        <authorList>
            <person name="Gilroy R."/>
            <person name="Ravi A."/>
            <person name="Getino M."/>
            <person name="Pursley I."/>
            <person name="Horton D.L."/>
            <person name="Alikhan N.F."/>
            <person name="Baker D."/>
            <person name="Gharbi K."/>
            <person name="Hall N."/>
            <person name="Watson M."/>
            <person name="Adriaenssens E.M."/>
            <person name="Foster-Nyarko E."/>
            <person name="Jarju S."/>
            <person name="Secka A."/>
            <person name="Antonio M."/>
            <person name="Oren A."/>
            <person name="Chaudhuri R.R."/>
            <person name="La Ragione R."/>
            <person name="Hildebrand F."/>
            <person name="Pallen M.J."/>
        </authorList>
    </citation>
    <scope>NUCLEOTIDE SEQUENCE</scope>
    <source>
        <strain evidence="1">CHK189-12415</strain>
    </source>
</reference>
<proteinExistence type="predicted"/>
<organism evidence="1 2">
    <name type="scientific">Candidatus Faecivivens stercoravium</name>
    <dbReference type="NCBI Taxonomy" id="2840803"/>
    <lineage>
        <taxon>Bacteria</taxon>
        <taxon>Bacillati</taxon>
        <taxon>Bacillota</taxon>
        <taxon>Clostridia</taxon>
        <taxon>Eubacteriales</taxon>
        <taxon>Oscillospiraceae</taxon>
        <taxon>Oscillospiraceae incertae sedis</taxon>
        <taxon>Candidatus Faecivivens</taxon>
    </lineage>
</organism>
<evidence type="ECO:0000313" key="1">
    <source>
        <dbReference type="EMBL" id="HIR61242.1"/>
    </source>
</evidence>
<feature type="non-terminal residue" evidence="1">
    <location>
        <position position="1"/>
    </location>
</feature>
<accession>A0A9D1DYD6</accession>
<gene>
    <name evidence="1" type="ORF">IAB37_06700</name>
</gene>
<sequence length="64" mass="7519">EEILGEDLSDRPLVADDRRKIYRLREERLSLYTRYADRIVRNRRTKEGTEAALAEALDGLIKTE</sequence>
<comment type="caution">
    <text evidence="1">The sequence shown here is derived from an EMBL/GenBank/DDBJ whole genome shotgun (WGS) entry which is preliminary data.</text>
</comment>
<name>A0A9D1DYD6_9FIRM</name>
<dbReference type="EMBL" id="DVHA01000212">
    <property type="protein sequence ID" value="HIR61242.1"/>
    <property type="molecule type" value="Genomic_DNA"/>
</dbReference>
<dbReference type="AlphaFoldDB" id="A0A9D1DYD6"/>
<evidence type="ECO:0000313" key="2">
    <source>
        <dbReference type="Proteomes" id="UP000824241"/>
    </source>
</evidence>
<evidence type="ECO:0008006" key="3">
    <source>
        <dbReference type="Google" id="ProtNLM"/>
    </source>
</evidence>